<sequence length="59" mass="6385">MAITALGNALTLTLSQRERGCGRMADGIKKDNGITGTGLKGGPFFVVSRVHYRRETFSQ</sequence>
<reference evidence="2" key="1">
    <citation type="submission" date="2020-06" db="EMBL/GenBank/DDBJ databases">
        <title>Draft genomic sequecing of Geomonas sp. Red736.</title>
        <authorList>
            <person name="Itoh H."/>
            <person name="Xu Z.X."/>
            <person name="Ushijima N."/>
            <person name="Masuda Y."/>
            <person name="Shiratori Y."/>
            <person name="Senoo K."/>
        </authorList>
    </citation>
    <scope>NUCLEOTIDE SEQUENCE [LARGE SCALE GENOMIC DNA]</scope>
    <source>
        <strain evidence="2">Red736</strain>
    </source>
</reference>
<protein>
    <submittedName>
        <fullName evidence="1">Uncharacterized protein</fullName>
    </submittedName>
</protein>
<evidence type="ECO:0000313" key="2">
    <source>
        <dbReference type="Proteomes" id="UP000568888"/>
    </source>
</evidence>
<proteinExistence type="predicted"/>
<gene>
    <name evidence="1" type="ORF">GMPD_03090</name>
</gene>
<organism evidence="1 2">
    <name type="scientific">Geomonas paludis</name>
    <dbReference type="NCBI Taxonomy" id="2740185"/>
    <lineage>
        <taxon>Bacteria</taxon>
        <taxon>Pseudomonadati</taxon>
        <taxon>Thermodesulfobacteriota</taxon>
        <taxon>Desulfuromonadia</taxon>
        <taxon>Geobacterales</taxon>
        <taxon>Geobacteraceae</taxon>
        <taxon>Geomonas</taxon>
    </lineage>
</organism>
<dbReference type="AlphaFoldDB" id="A0A6V8MQQ6"/>
<name>A0A6V8MQQ6_9BACT</name>
<evidence type="ECO:0000313" key="1">
    <source>
        <dbReference type="EMBL" id="GFO62390.1"/>
    </source>
</evidence>
<dbReference type="EMBL" id="BLXY01000001">
    <property type="protein sequence ID" value="GFO62390.1"/>
    <property type="molecule type" value="Genomic_DNA"/>
</dbReference>
<accession>A0A6V8MQQ6</accession>
<dbReference type="Proteomes" id="UP000568888">
    <property type="component" value="Unassembled WGS sequence"/>
</dbReference>
<comment type="caution">
    <text evidence="1">The sequence shown here is derived from an EMBL/GenBank/DDBJ whole genome shotgun (WGS) entry which is preliminary data.</text>
</comment>